<protein>
    <submittedName>
        <fullName evidence="2">Uncharacterized protein</fullName>
    </submittedName>
</protein>
<organism evidence="2 3">
    <name type="scientific">Rubellimicrobium roseum</name>
    <dbReference type="NCBI Taxonomy" id="687525"/>
    <lineage>
        <taxon>Bacteria</taxon>
        <taxon>Pseudomonadati</taxon>
        <taxon>Pseudomonadota</taxon>
        <taxon>Alphaproteobacteria</taxon>
        <taxon>Rhodobacterales</taxon>
        <taxon>Roseobacteraceae</taxon>
        <taxon>Rubellimicrobium</taxon>
    </lineage>
</organism>
<dbReference type="AlphaFoldDB" id="A0A5C4N5Y3"/>
<keyword evidence="3" id="KW-1185">Reference proteome</keyword>
<dbReference type="Proteomes" id="UP000305709">
    <property type="component" value="Unassembled WGS sequence"/>
</dbReference>
<evidence type="ECO:0000313" key="3">
    <source>
        <dbReference type="Proteomes" id="UP000305709"/>
    </source>
</evidence>
<dbReference type="EMBL" id="VDFV01000112">
    <property type="protein sequence ID" value="TNC59342.1"/>
    <property type="molecule type" value="Genomic_DNA"/>
</dbReference>
<name>A0A5C4N5Y3_9RHOB</name>
<proteinExistence type="predicted"/>
<sequence>MPRSGRRGGGRWRDHRHVVNGLMWKLCTGAQGGTCRSALALGRRPTSVSAAGDARDVNGGPISGQRAGP</sequence>
<evidence type="ECO:0000256" key="1">
    <source>
        <dbReference type="SAM" id="MobiDB-lite"/>
    </source>
</evidence>
<reference evidence="2 3" key="1">
    <citation type="submission" date="2019-06" db="EMBL/GenBank/DDBJ databases">
        <authorList>
            <person name="Jiang L."/>
        </authorList>
    </citation>
    <scope>NUCLEOTIDE SEQUENCE [LARGE SCALE GENOMIC DNA]</scope>
    <source>
        <strain evidence="2 3">YIM 48858</strain>
    </source>
</reference>
<comment type="caution">
    <text evidence="2">The sequence shown here is derived from an EMBL/GenBank/DDBJ whole genome shotgun (WGS) entry which is preliminary data.</text>
</comment>
<gene>
    <name evidence="2" type="ORF">FHG71_22890</name>
</gene>
<evidence type="ECO:0000313" key="2">
    <source>
        <dbReference type="EMBL" id="TNC59342.1"/>
    </source>
</evidence>
<feature type="region of interest" description="Disordered" evidence="1">
    <location>
        <begin position="44"/>
        <end position="69"/>
    </location>
</feature>
<accession>A0A5C4N5Y3</accession>